<evidence type="ECO:0000256" key="3">
    <source>
        <dbReference type="ARBA" id="ARBA00022692"/>
    </source>
</evidence>
<feature type="transmembrane region" description="Helical" evidence="6">
    <location>
        <begin position="6"/>
        <end position="28"/>
    </location>
</feature>
<dbReference type="PANTHER" id="PTHR30086">
    <property type="entry name" value="ARGININE EXPORTER PROTEIN ARGO"/>
    <property type="match status" value="1"/>
</dbReference>
<evidence type="ECO:0000256" key="6">
    <source>
        <dbReference type="SAM" id="Phobius"/>
    </source>
</evidence>
<name>A0ABS3KLZ9_9PROT</name>
<reference evidence="7 8" key="1">
    <citation type="submission" date="2020-09" db="EMBL/GenBank/DDBJ databases">
        <title>Roseomonas.</title>
        <authorList>
            <person name="Zhu W."/>
        </authorList>
    </citation>
    <scope>NUCLEOTIDE SEQUENCE [LARGE SCALE GENOMIC DNA]</scope>
    <source>
        <strain evidence="7 8">1311</strain>
    </source>
</reference>
<evidence type="ECO:0000313" key="8">
    <source>
        <dbReference type="Proteomes" id="UP001518990"/>
    </source>
</evidence>
<gene>
    <name evidence="7" type="ORF">IAI60_22350</name>
</gene>
<dbReference type="Proteomes" id="UP001518990">
    <property type="component" value="Unassembled WGS sequence"/>
</dbReference>
<keyword evidence="5 6" id="KW-0472">Membrane</keyword>
<evidence type="ECO:0000256" key="2">
    <source>
        <dbReference type="ARBA" id="ARBA00022475"/>
    </source>
</evidence>
<dbReference type="PANTHER" id="PTHR30086:SF20">
    <property type="entry name" value="ARGININE EXPORTER PROTEIN ARGO-RELATED"/>
    <property type="match status" value="1"/>
</dbReference>
<feature type="transmembrane region" description="Helical" evidence="6">
    <location>
        <begin position="115"/>
        <end position="139"/>
    </location>
</feature>
<evidence type="ECO:0000256" key="4">
    <source>
        <dbReference type="ARBA" id="ARBA00022989"/>
    </source>
</evidence>
<sequence length="211" mass="21768">MGFTTFATFVLIGAAQVASPGPSTVFLLNNAIMYGPRRAILVLSGDLVAIVILASLSAAGVGALLATNVTLFTALRLGGAVYPLWLGLRYFRAPSVVVEDGDGDGMPAGQDGGSLGLWLQSFGIGISNPKAILFFAALFPQFVPADGGPGLLAVLVGTFVATKLFVLAGFAFGARQLRSLFSGQDNGALGRRLTGALFIMFGLGMIWPILA</sequence>
<feature type="transmembrane region" description="Helical" evidence="6">
    <location>
        <begin position="151"/>
        <end position="172"/>
    </location>
</feature>
<keyword evidence="3 6" id="KW-0812">Transmembrane</keyword>
<feature type="transmembrane region" description="Helical" evidence="6">
    <location>
        <begin position="40"/>
        <end position="59"/>
    </location>
</feature>
<dbReference type="Pfam" id="PF01810">
    <property type="entry name" value="LysE"/>
    <property type="match status" value="1"/>
</dbReference>
<feature type="transmembrane region" description="Helical" evidence="6">
    <location>
        <begin position="193"/>
        <end position="210"/>
    </location>
</feature>
<dbReference type="InterPro" id="IPR001123">
    <property type="entry name" value="LeuE-type"/>
</dbReference>
<keyword evidence="2" id="KW-1003">Cell membrane</keyword>
<proteinExistence type="predicted"/>
<comment type="subcellular location">
    <subcellularLocation>
        <location evidence="1">Cell membrane</location>
        <topology evidence="1">Multi-pass membrane protein</topology>
    </subcellularLocation>
</comment>
<evidence type="ECO:0000256" key="5">
    <source>
        <dbReference type="ARBA" id="ARBA00023136"/>
    </source>
</evidence>
<dbReference type="PIRSF" id="PIRSF006324">
    <property type="entry name" value="LeuE"/>
    <property type="match status" value="1"/>
</dbReference>
<dbReference type="RefSeq" id="WP_207451474.1">
    <property type="nucleotide sequence ID" value="NZ_CP061092.1"/>
</dbReference>
<keyword evidence="8" id="KW-1185">Reference proteome</keyword>
<organism evidence="7 8">
    <name type="scientific">Roseomonas marmotae</name>
    <dbReference type="NCBI Taxonomy" id="2768161"/>
    <lineage>
        <taxon>Bacteria</taxon>
        <taxon>Pseudomonadati</taxon>
        <taxon>Pseudomonadota</taxon>
        <taxon>Alphaproteobacteria</taxon>
        <taxon>Acetobacterales</taxon>
        <taxon>Roseomonadaceae</taxon>
        <taxon>Roseomonas</taxon>
    </lineage>
</organism>
<protein>
    <submittedName>
        <fullName evidence="7">LysE family translocator</fullName>
    </submittedName>
</protein>
<evidence type="ECO:0000256" key="1">
    <source>
        <dbReference type="ARBA" id="ARBA00004651"/>
    </source>
</evidence>
<evidence type="ECO:0000313" key="7">
    <source>
        <dbReference type="EMBL" id="MBO1077331.1"/>
    </source>
</evidence>
<accession>A0ABS3KLZ9</accession>
<comment type="caution">
    <text evidence="7">The sequence shown here is derived from an EMBL/GenBank/DDBJ whole genome shotgun (WGS) entry which is preliminary data.</text>
</comment>
<dbReference type="EMBL" id="JACTNF010000070">
    <property type="protein sequence ID" value="MBO1077331.1"/>
    <property type="molecule type" value="Genomic_DNA"/>
</dbReference>
<keyword evidence="4 6" id="KW-1133">Transmembrane helix</keyword>